<evidence type="ECO:0000259" key="2">
    <source>
        <dbReference type="PROSITE" id="PS50106"/>
    </source>
</evidence>
<organism evidence="3 4">
    <name type="scientific">Stephanodiscus triporus</name>
    <dbReference type="NCBI Taxonomy" id="2934178"/>
    <lineage>
        <taxon>Eukaryota</taxon>
        <taxon>Sar</taxon>
        <taxon>Stramenopiles</taxon>
        <taxon>Ochrophyta</taxon>
        <taxon>Bacillariophyta</taxon>
        <taxon>Coscinodiscophyceae</taxon>
        <taxon>Thalassiosirophycidae</taxon>
        <taxon>Stephanodiscales</taxon>
        <taxon>Stephanodiscaceae</taxon>
        <taxon>Stephanodiscus</taxon>
    </lineage>
</organism>
<dbReference type="InterPro" id="IPR036034">
    <property type="entry name" value="PDZ_sf"/>
</dbReference>
<feature type="region of interest" description="Disordered" evidence="1">
    <location>
        <begin position="306"/>
        <end position="350"/>
    </location>
</feature>
<reference evidence="3 4" key="1">
    <citation type="submission" date="2024-10" db="EMBL/GenBank/DDBJ databases">
        <title>Updated reference genomes for cyclostephanoid diatoms.</title>
        <authorList>
            <person name="Roberts W.R."/>
            <person name="Alverson A.J."/>
        </authorList>
    </citation>
    <scope>NUCLEOTIDE SEQUENCE [LARGE SCALE GENOMIC DNA]</scope>
    <source>
        <strain evidence="3 4">AJA276-08</strain>
    </source>
</reference>
<gene>
    <name evidence="3" type="ORF">ACHAW5_010346</name>
</gene>
<evidence type="ECO:0000256" key="1">
    <source>
        <dbReference type="SAM" id="MobiDB-lite"/>
    </source>
</evidence>
<dbReference type="Gene3D" id="2.30.42.10">
    <property type="match status" value="1"/>
</dbReference>
<feature type="domain" description="PDZ" evidence="2">
    <location>
        <begin position="141"/>
        <end position="232"/>
    </location>
</feature>
<evidence type="ECO:0000313" key="3">
    <source>
        <dbReference type="EMBL" id="KAL3792848.1"/>
    </source>
</evidence>
<protein>
    <recommendedName>
        <fullName evidence="2">PDZ domain-containing protein</fullName>
    </recommendedName>
</protein>
<evidence type="ECO:0000313" key="4">
    <source>
        <dbReference type="Proteomes" id="UP001530315"/>
    </source>
</evidence>
<accession>A0ABD3PXE4</accession>
<dbReference type="InterPro" id="IPR001478">
    <property type="entry name" value="PDZ"/>
</dbReference>
<dbReference type="EMBL" id="JALLAZ020000537">
    <property type="protein sequence ID" value="KAL3792848.1"/>
    <property type="molecule type" value="Genomic_DNA"/>
</dbReference>
<name>A0ABD3PXE4_9STRA</name>
<dbReference type="AlphaFoldDB" id="A0ABD3PXE4"/>
<dbReference type="SMART" id="SM00228">
    <property type="entry name" value="PDZ"/>
    <property type="match status" value="1"/>
</dbReference>
<dbReference type="PROSITE" id="PS50106">
    <property type="entry name" value="PDZ"/>
    <property type="match status" value="1"/>
</dbReference>
<proteinExistence type="predicted"/>
<dbReference type="SUPFAM" id="SSF50156">
    <property type="entry name" value="PDZ domain-like"/>
    <property type="match status" value="1"/>
</dbReference>
<comment type="caution">
    <text evidence="3">The sequence shown here is derived from an EMBL/GenBank/DDBJ whole genome shotgun (WGS) entry which is preliminary data.</text>
</comment>
<dbReference type="Proteomes" id="UP001530315">
    <property type="component" value="Unassembled WGS sequence"/>
</dbReference>
<dbReference type="Pfam" id="PF00595">
    <property type="entry name" value="PDZ"/>
    <property type="match status" value="1"/>
</dbReference>
<feature type="region of interest" description="Disordered" evidence="1">
    <location>
        <begin position="112"/>
        <end position="133"/>
    </location>
</feature>
<keyword evidence="4" id="KW-1185">Reference proteome</keyword>
<sequence length="350" mass="37666">MANKIIQAEADGMRTMSYQEMQQHLLITRLHSAYGGRVSRGGKTTLLQSTVNCGHRPTTTALASIFMILSLQTQIRSAVGFSSSKPAIISFEPRHSMQHLLSLKSEAQSSNSIGTFRNADDDAAANGPPPKLTGSLSGSRLHEFELKQHKPLGLSVEESLANEPDGAKYVFVADVNKGGNAAGGGIRVGDVIVQLSGTFDEVVDVAGLGIEKIRSLVGGRPEGSSLIIRVARGSDVMERHELALVELCIIGDDADTAECITSLYSAEDNIYENENSAMTVCDEDDGTECMLDSMWNVWTEGMPLAASESEDDAIEQNNEKKKVAPWSSRSSPSGTYVRDPKTGKMVNIDE</sequence>